<comment type="caution">
    <text evidence="1">The sequence shown here is derived from an EMBL/GenBank/DDBJ whole genome shotgun (WGS) entry which is preliminary data.</text>
</comment>
<keyword evidence="2" id="KW-1185">Reference proteome</keyword>
<reference evidence="1 2" key="1">
    <citation type="submission" date="2022-05" db="EMBL/GenBank/DDBJ databases">
        <title>Genome Sequencing of Bee-Associated Microbes.</title>
        <authorList>
            <person name="Dunlap C."/>
        </authorList>
    </citation>
    <scope>NUCLEOTIDE SEQUENCE [LARGE SCALE GENOMIC DNA]</scope>
    <source>
        <strain evidence="1 2">NRRL BD-083</strain>
    </source>
</reference>
<gene>
    <name evidence="1" type="ORF">M5W82_07515</name>
</gene>
<protein>
    <submittedName>
        <fullName evidence="1">Uncharacterized protein</fullName>
    </submittedName>
</protein>
<dbReference type="EMBL" id="JAMDLZ010000012">
    <property type="protein sequence ID" value="MCY9546800.1"/>
    <property type="molecule type" value="Genomic_DNA"/>
</dbReference>
<organism evidence="1 2">
    <name type="scientific">Lysinibacillus xylanilyticus</name>
    <dbReference type="NCBI Taxonomy" id="582475"/>
    <lineage>
        <taxon>Bacteria</taxon>
        <taxon>Bacillati</taxon>
        <taxon>Bacillota</taxon>
        <taxon>Bacilli</taxon>
        <taxon>Bacillales</taxon>
        <taxon>Bacillaceae</taxon>
        <taxon>Lysinibacillus</taxon>
    </lineage>
</organism>
<dbReference type="Proteomes" id="UP001527052">
    <property type="component" value="Unassembled WGS sequence"/>
</dbReference>
<proteinExistence type="predicted"/>
<evidence type="ECO:0000313" key="1">
    <source>
        <dbReference type="EMBL" id="MCY9546800.1"/>
    </source>
</evidence>
<dbReference type="RefSeq" id="WP_268636987.1">
    <property type="nucleotide sequence ID" value="NZ_JAMDLZ010000012.1"/>
</dbReference>
<accession>A0ABT4EMC6</accession>
<name>A0ABT4EMC6_9BACI</name>
<sequence length="124" mass="14975">MITNQDLHNEVTFEFTRFKNMRTNRQHRMKFAERLTEKYFIQHGNMPATHVLDRMATLILQDELADNDRMKMRNTEYPLLSDTQELYRKKDERSLKAAQDVATDGVDYRIRTRDSDRRMREVFG</sequence>
<evidence type="ECO:0000313" key="2">
    <source>
        <dbReference type="Proteomes" id="UP001527052"/>
    </source>
</evidence>